<gene>
    <name evidence="1" type="ORF">GALL_60600</name>
</gene>
<organism evidence="1">
    <name type="scientific">mine drainage metagenome</name>
    <dbReference type="NCBI Taxonomy" id="410659"/>
    <lineage>
        <taxon>unclassified sequences</taxon>
        <taxon>metagenomes</taxon>
        <taxon>ecological metagenomes</taxon>
    </lineage>
</organism>
<dbReference type="SUPFAM" id="SSF56059">
    <property type="entry name" value="Glutathione synthetase ATP-binding domain-like"/>
    <property type="match status" value="1"/>
</dbReference>
<sequence length="418" mass="46277">MPKSDGSKSQQSLTDKCPTLAALALDPIVSVATLANMPEIEVPKLFAQVIAGLSEANLFMSQCHLFTIVGPHDFALEMQAKALERSTIYRIAGTQKPVIKLLALMVAGEAKENTPLDYLIEGSDIQLDLLYIIPGEPLPTIIPDHDVAIIAVCESDKTRATLDRIDHLITQWPRPVLNRPSHIQRCARNRLYQLLASIPGLVIPPTVRASRFELENLAKLDSPIRDLLGSGTYPITIRPLDSHGGHGFSKVDNAKDLADYLDTTKALTFFVSFYIDYHSADGLYRKTRIALIDGLPYICHLAISEDWIVHYQSSSMAGSAAKLAEEADCFQSFDTEFALRHRDALLSIAARLELDYAVIDCAETPDGNLLIFEIDNTSWVHATDPIEIFPYKQGQMAKVFSAFRAMLIKTLTLTKETP</sequence>
<dbReference type="EMBL" id="MLJW01000017">
    <property type="protein sequence ID" value="OIR12361.1"/>
    <property type="molecule type" value="Genomic_DNA"/>
</dbReference>
<protein>
    <recommendedName>
        <fullName evidence="2">ATP-grasp domain-containing protein</fullName>
    </recommendedName>
</protein>
<accession>A0A1J5SV13</accession>
<name>A0A1J5SV13_9ZZZZ</name>
<evidence type="ECO:0008006" key="2">
    <source>
        <dbReference type="Google" id="ProtNLM"/>
    </source>
</evidence>
<reference evidence="1" key="1">
    <citation type="submission" date="2016-10" db="EMBL/GenBank/DDBJ databases">
        <title>Sequence of Gallionella enrichment culture.</title>
        <authorList>
            <person name="Poehlein A."/>
            <person name="Muehling M."/>
            <person name="Daniel R."/>
        </authorList>
    </citation>
    <scope>NUCLEOTIDE SEQUENCE</scope>
</reference>
<comment type="caution">
    <text evidence="1">The sequence shown here is derived from an EMBL/GenBank/DDBJ whole genome shotgun (WGS) entry which is preliminary data.</text>
</comment>
<evidence type="ECO:0000313" key="1">
    <source>
        <dbReference type="EMBL" id="OIR12361.1"/>
    </source>
</evidence>
<dbReference type="AlphaFoldDB" id="A0A1J5SV13"/>
<proteinExistence type="predicted"/>